<dbReference type="RefSeq" id="WP_344942495.1">
    <property type="nucleotide sequence ID" value="NZ_BAAAZR010000009.1"/>
</dbReference>
<keyword evidence="3" id="KW-1185">Reference proteome</keyword>
<accession>A0ABP7IEV4</accession>
<name>A0ABP7IEV4_9ACTN</name>
<comment type="caution">
    <text evidence="2">The sequence shown here is derived from an EMBL/GenBank/DDBJ whole genome shotgun (WGS) entry which is preliminary data.</text>
</comment>
<sequence>MADTETAAERALMSAFRRGGQVDLRTGRPGEDDPANGRKWDVERTVRAEVIARLVLSASAPDDGRIPALRLAGARITGPLDLDHSQITCPVELEDCHFDDDVLLNRAQVHRWSLSGSRLPSLRAHYLHTYSDLDLRGIRCREVMLYGAVLGGNLEMDHARLVNIGGCSLYGTHLTVEGSLHGNWLSSEGEIRLYNAVIRDSILFFGAWLINPGGKSLSASRMSVGGALFLQGGARSRGDGAGRQDDGKRGRAFISDGTLHLHSVHVGTTLRMPGAIVHNPGGYAIDALNMSVGNDANLSNAKVRGEIRVAGGRISSTLDLRRAEISSTRTLALNLAGLEAKGLSLPSVGKGVVDLSDTHVITLEVDGKAGEVPMRLDGLKYERLVPGLPARQRLSWLKRADGGYQPYPYEQLAATYRRLGLDADARTVLLAKQRNRRASLPKYAATWGYLQDWLVGYGYRPLRAASWLAALVAVGATLFAVNPPVPLATGTGPRFNAVVYTLDLLLPVIDFGQEKAFQPSGAGQWIAYSLITAGWILATTIAAGITRALSRQ</sequence>
<gene>
    <name evidence="2" type="ORF">GCM10022226_41780</name>
</gene>
<evidence type="ECO:0000256" key="1">
    <source>
        <dbReference type="SAM" id="Phobius"/>
    </source>
</evidence>
<dbReference type="Proteomes" id="UP001500888">
    <property type="component" value="Unassembled WGS sequence"/>
</dbReference>
<reference evidence="3" key="1">
    <citation type="journal article" date="2019" name="Int. J. Syst. Evol. Microbiol.">
        <title>The Global Catalogue of Microorganisms (GCM) 10K type strain sequencing project: providing services to taxonomists for standard genome sequencing and annotation.</title>
        <authorList>
            <consortium name="The Broad Institute Genomics Platform"/>
            <consortium name="The Broad Institute Genome Sequencing Center for Infectious Disease"/>
            <person name="Wu L."/>
            <person name="Ma J."/>
        </authorList>
    </citation>
    <scope>NUCLEOTIDE SEQUENCE [LARGE SCALE GENOMIC DNA]</scope>
    <source>
        <strain evidence="3">JCM 16908</strain>
    </source>
</reference>
<proteinExistence type="predicted"/>
<evidence type="ECO:0000313" key="3">
    <source>
        <dbReference type="Proteomes" id="UP001500888"/>
    </source>
</evidence>
<keyword evidence="1" id="KW-0472">Membrane</keyword>
<dbReference type="EMBL" id="BAAAZR010000009">
    <property type="protein sequence ID" value="GAA3816763.1"/>
    <property type="molecule type" value="Genomic_DNA"/>
</dbReference>
<organism evidence="2 3">
    <name type="scientific">Sphaerisporangium flaviroseum</name>
    <dbReference type="NCBI Taxonomy" id="509199"/>
    <lineage>
        <taxon>Bacteria</taxon>
        <taxon>Bacillati</taxon>
        <taxon>Actinomycetota</taxon>
        <taxon>Actinomycetes</taxon>
        <taxon>Streptosporangiales</taxon>
        <taxon>Streptosporangiaceae</taxon>
        <taxon>Sphaerisporangium</taxon>
    </lineage>
</organism>
<feature type="transmembrane region" description="Helical" evidence="1">
    <location>
        <begin position="525"/>
        <end position="549"/>
    </location>
</feature>
<keyword evidence="1" id="KW-1133">Transmembrane helix</keyword>
<evidence type="ECO:0000313" key="2">
    <source>
        <dbReference type="EMBL" id="GAA3816763.1"/>
    </source>
</evidence>
<protein>
    <submittedName>
        <fullName evidence="2">Oxidoreductase</fullName>
    </submittedName>
</protein>
<keyword evidence="1" id="KW-0812">Transmembrane</keyword>